<protein>
    <submittedName>
        <fullName evidence="6">Magnetosome protein MamK</fullName>
    </submittedName>
</protein>
<dbReference type="GO" id="GO:0005737">
    <property type="term" value="C:cytoplasm"/>
    <property type="evidence" value="ECO:0007669"/>
    <property type="project" value="UniProtKB-SubCell"/>
</dbReference>
<keyword evidence="3" id="KW-0963">Cytoplasm</keyword>
<dbReference type="GO" id="GO:0005524">
    <property type="term" value="F:ATP binding"/>
    <property type="evidence" value="ECO:0007669"/>
    <property type="project" value="UniProtKB-KW"/>
</dbReference>
<dbReference type="CDD" id="cd24009">
    <property type="entry name" value="ASKHA_NBD_MamK"/>
    <property type="match status" value="1"/>
</dbReference>
<dbReference type="PANTHER" id="PTHR42749">
    <property type="entry name" value="CELL SHAPE-DETERMINING PROTEIN MREB"/>
    <property type="match status" value="1"/>
</dbReference>
<dbReference type="InterPro" id="IPR043129">
    <property type="entry name" value="ATPase_NBD"/>
</dbReference>
<dbReference type="PROSITE" id="PS00297">
    <property type="entry name" value="HSP70_1"/>
    <property type="match status" value="1"/>
</dbReference>
<evidence type="ECO:0000313" key="6">
    <source>
        <dbReference type="EMBL" id="AFZ77032.1"/>
    </source>
</evidence>
<proteinExistence type="inferred from homology"/>
<evidence type="ECO:0000256" key="3">
    <source>
        <dbReference type="ARBA" id="ARBA00022490"/>
    </source>
</evidence>
<reference evidence="6" key="1">
    <citation type="journal article" date="2013" name="Environ. Microbiol.">
        <title>Comparative genomic analysis of magnetotactic bacteria from the Deltaproteobacteria provides new insights into magnetite and greigite magnetosome genes required for magnetotaxis.</title>
        <authorList>
            <person name="Lefevre C.T."/>
            <person name="Trubitsyn D."/>
            <person name="Abreu F."/>
            <person name="Kolinko S."/>
            <person name="Jogler C."/>
            <person name="de Almeida L.G."/>
            <person name="de Vasconcelos A.T."/>
            <person name="Kube M."/>
            <person name="Reinhardt R."/>
            <person name="Lins U."/>
            <person name="Pignol D."/>
            <person name="Schuler D."/>
            <person name="Bazylinski D.A."/>
            <person name="Ginet N."/>
        </authorList>
    </citation>
    <scope>NUCLEOTIDE SEQUENCE</scope>
    <source>
        <strain evidence="6">ML-1</strain>
    </source>
</reference>
<comment type="subcellular location">
    <subcellularLocation>
        <location evidence="1">Cytoplasm</location>
    </subcellularLocation>
</comment>
<evidence type="ECO:0000256" key="5">
    <source>
        <dbReference type="ARBA" id="ARBA00022840"/>
    </source>
</evidence>
<name>U5IIP4_9DELT</name>
<evidence type="ECO:0000256" key="4">
    <source>
        <dbReference type="ARBA" id="ARBA00022741"/>
    </source>
</evidence>
<gene>
    <name evidence="6" type="primary">mamK</name>
    <name evidence="6" type="ORF">ALPM_00250</name>
</gene>
<dbReference type="EMBL" id="JX869937">
    <property type="protein sequence ID" value="AFZ77032.1"/>
    <property type="molecule type" value="Genomic_DNA"/>
</dbReference>
<dbReference type="AlphaFoldDB" id="U5IIP4"/>
<dbReference type="InterPro" id="IPR056546">
    <property type="entry name" value="MreB_MamK-like"/>
</dbReference>
<keyword evidence="4" id="KW-0547">Nucleotide-binding</keyword>
<dbReference type="Pfam" id="PF06723">
    <property type="entry name" value="MreB_Mbl"/>
    <property type="match status" value="1"/>
</dbReference>
<comment type="similarity">
    <text evidence="2">Belongs to the heat shock protein 70 family.</text>
</comment>
<dbReference type="InterPro" id="IPR018181">
    <property type="entry name" value="Heat_shock_70_CS"/>
</dbReference>
<dbReference type="PANTHER" id="PTHR42749:SF1">
    <property type="entry name" value="CELL SHAPE-DETERMINING PROTEIN MREB"/>
    <property type="match status" value="1"/>
</dbReference>
<evidence type="ECO:0000256" key="2">
    <source>
        <dbReference type="ARBA" id="ARBA00007381"/>
    </source>
</evidence>
<keyword evidence="5" id="KW-0067">ATP-binding</keyword>
<accession>U5IIP4</accession>
<dbReference type="InterPro" id="IPR004000">
    <property type="entry name" value="Actin"/>
</dbReference>
<evidence type="ECO:0000256" key="1">
    <source>
        <dbReference type="ARBA" id="ARBA00004496"/>
    </source>
</evidence>
<dbReference type="Gene3D" id="3.30.420.40">
    <property type="match status" value="2"/>
</dbReference>
<organism evidence="6">
    <name type="scientific">delta proteobacterium ML-1</name>
    <dbReference type="NCBI Taxonomy" id="947513"/>
    <lineage>
        <taxon>Bacteria</taxon>
        <taxon>Deltaproteobacteria</taxon>
    </lineage>
</organism>
<dbReference type="NCBIfam" id="NF040964">
    <property type="entry name" value="MamK"/>
    <property type="match status" value="1"/>
</dbReference>
<dbReference type="SMART" id="SM00268">
    <property type="entry name" value="ACTIN"/>
    <property type="match status" value="1"/>
</dbReference>
<sequence length="370" mass="40970">MVDREGERSMAERRILNLGIDLGTSRSVIACDNGVRTFISSYVGYPKDAVSRRLMGKEIVFGEEAIKNRLALNMRRPFEKGMIKYSNYLHDKPEEFRQHKETARHLLEHLVFLARREEPDDCHIRAVVGAPALASTQNRKSLLEITNGIIHDVMITSEPFAVAYGLGILTNALIIDIGAGTVDLCRMQGTIPTEDDQITLTKAGDYIDEVLLGLIKERHKGVDVTLNMIKRMKEENSTISDKGETVTATFPVHGKPTLLDVTEELRQACRAIVPETVEGIRTLVASFDPEFQDLLKQNIILAGGGSQIGGLAREIENYMRENLGSGKVTKVEEPLYAGANGGLMLCKDMPDEYWDELKSTGKQPGASQGL</sequence>
<dbReference type="SUPFAM" id="SSF53067">
    <property type="entry name" value="Actin-like ATPase domain"/>
    <property type="match status" value="2"/>
</dbReference>